<dbReference type="GO" id="GO:0004540">
    <property type="term" value="F:RNA nuclease activity"/>
    <property type="evidence" value="ECO:0007669"/>
    <property type="project" value="InterPro"/>
</dbReference>
<evidence type="ECO:0000256" key="5">
    <source>
        <dbReference type="ARBA" id="ARBA00022801"/>
    </source>
</evidence>
<gene>
    <name evidence="6" type="ORF">LCGC14_0927690</name>
</gene>
<evidence type="ECO:0008006" key="7">
    <source>
        <dbReference type="Google" id="ProtNLM"/>
    </source>
</evidence>
<dbReference type="PANTHER" id="PTHR34139:SF1">
    <property type="entry name" value="RNASE MJ1380-RELATED"/>
    <property type="match status" value="1"/>
</dbReference>
<dbReference type="InterPro" id="IPR051813">
    <property type="entry name" value="HepT_RNase_toxin"/>
</dbReference>
<evidence type="ECO:0000313" key="6">
    <source>
        <dbReference type="EMBL" id="KKN21213.1"/>
    </source>
</evidence>
<keyword evidence="3" id="KW-0540">Nuclease</keyword>
<dbReference type="EMBL" id="LAZR01003168">
    <property type="protein sequence ID" value="KKN21213.1"/>
    <property type="molecule type" value="Genomic_DNA"/>
</dbReference>
<dbReference type="GO" id="GO:0000166">
    <property type="term" value="F:nucleotide binding"/>
    <property type="evidence" value="ECO:0007669"/>
    <property type="project" value="UniProtKB-KW"/>
</dbReference>
<dbReference type="InterPro" id="IPR008201">
    <property type="entry name" value="HepT-like"/>
</dbReference>
<keyword evidence="5" id="KW-0378">Hydrolase</keyword>
<protein>
    <recommendedName>
        <fullName evidence="7">DUF86 domain-containing protein</fullName>
    </recommendedName>
</protein>
<reference evidence="6" key="1">
    <citation type="journal article" date="2015" name="Nature">
        <title>Complex archaea that bridge the gap between prokaryotes and eukaryotes.</title>
        <authorList>
            <person name="Spang A."/>
            <person name="Saw J.H."/>
            <person name="Jorgensen S.L."/>
            <person name="Zaremba-Niedzwiedzka K."/>
            <person name="Martijn J."/>
            <person name="Lind A.E."/>
            <person name="van Eijk R."/>
            <person name="Schleper C."/>
            <person name="Guy L."/>
            <person name="Ettema T.J."/>
        </authorList>
    </citation>
    <scope>NUCLEOTIDE SEQUENCE</scope>
</reference>
<dbReference type="GO" id="GO:0016787">
    <property type="term" value="F:hydrolase activity"/>
    <property type="evidence" value="ECO:0007669"/>
    <property type="project" value="UniProtKB-KW"/>
</dbReference>
<keyword evidence="2" id="KW-1277">Toxin-antitoxin system</keyword>
<organism evidence="6">
    <name type="scientific">marine sediment metagenome</name>
    <dbReference type="NCBI Taxonomy" id="412755"/>
    <lineage>
        <taxon>unclassified sequences</taxon>
        <taxon>metagenomes</taxon>
        <taxon>ecological metagenomes</taxon>
    </lineage>
</organism>
<evidence type="ECO:0000256" key="2">
    <source>
        <dbReference type="ARBA" id="ARBA00022649"/>
    </source>
</evidence>
<dbReference type="AlphaFoldDB" id="A0A0F9RVJ3"/>
<name>A0A0F9RVJ3_9ZZZZ</name>
<accession>A0A0F9RVJ3</accession>
<sequence length="115" mass="13782">MRNQHIYLKDIIEAMNKIDIFIETLTFEEFQKDDKTSSTVIRKFEIIGEATKNINDDIRKKYSEIPWKEMARMRDRLIYSYFGIDYKLVLTTIKDSLPKTKILLNKILEDRKSTN</sequence>
<comment type="caution">
    <text evidence="6">The sequence shown here is derived from an EMBL/GenBank/DDBJ whole genome shotgun (WGS) entry which is preliminary data.</text>
</comment>
<dbReference type="GO" id="GO:0110001">
    <property type="term" value="C:toxin-antitoxin complex"/>
    <property type="evidence" value="ECO:0007669"/>
    <property type="project" value="InterPro"/>
</dbReference>
<keyword evidence="1" id="KW-0597">Phosphoprotein</keyword>
<dbReference type="PANTHER" id="PTHR34139">
    <property type="entry name" value="UPF0331 PROTEIN MJ0127"/>
    <property type="match status" value="1"/>
</dbReference>
<evidence type="ECO:0000256" key="3">
    <source>
        <dbReference type="ARBA" id="ARBA00022722"/>
    </source>
</evidence>
<keyword evidence="4" id="KW-0547">Nucleotide-binding</keyword>
<evidence type="ECO:0000256" key="1">
    <source>
        <dbReference type="ARBA" id="ARBA00022553"/>
    </source>
</evidence>
<dbReference type="Pfam" id="PF01934">
    <property type="entry name" value="HepT-like"/>
    <property type="match status" value="1"/>
</dbReference>
<evidence type="ECO:0000256" key="4">
    <source>
        <dbReference type="ARBA" id="ARBA00022741"/>
    </source>
</evidence>
<proteinExistence type="predicted"/>